<name>A0A2H0XBX9_UNCKA</name>
<dbReference type="AlphaFoldDB" id="A0A2H0XBX9"/>
<reference evidence="2" key="1">
    <citation type="submission" date="2017-09" db="EMBL/GenBank/DDBJ databases">
        <title>Depth-based differentiation of microbial function through sediment-hosted aquifers and enrichment of novel symbionts in the deep terrestrial subsurface.</title>
        <authorList>
            <person name="Probst A.J."/>
            <person name="Ladd B."/>
            <person name="Jarett J.K."/>
            <person name="Geller-Mcgrath D.E."/>
            <person name="Sieber C.M.K."/>
            <person name="Emerson J.B."/>
            <person name="Anantharaman K."/>
            <person name="Thomas B.C."/>
            <person name="Malmstrom R."/>
            <person name="Stieglmeier M."/>
            <person name="Klingl A."/>
            <person name="Woyke T."/>
            <person name="Ryan C.M."/>
            <person name="Banfield J.F."/>
        </authorList>
    </citation>
    <scope>NUCLEOTIDE SEQUENCE [LARGE SCALE GENOMIC DNA]</scope>
</reference>
<proteinExistence type="predicted"/>
<sequence length="110" mass="12303">MIDKETKDRYIGIISSLGGESVASSFKEFLITFDGSNDKEFHLFLANFISLLISHRELQIKAGGYDKFTESSELTASQIENVKQRFDSLSRDEIPTMPISKPQTVGIPAE</sequence>
<evidence type="ECO:0000313" key="1">
    <source>
        <dbReference type="EMBL" id="PIS22433.1"/>
    </source>
</evidence>
<dbReference type="EMBL" id="PEYU01000040">
    <property type="protein sequence ID" value="PIS22433.1"/>
    <property type="molecule type" value="Genomic_DNA"/>
</dbReference>
<comment type="caution">
    <text evidence="1">The sequence shown here is derived from an EMBL/GenBank/DDBJ whole genome shotgun (WGS) entry which is preliminary data.</text>
</comment>
<evidence type="ECO:0000313" key="2">
    <source>
        <dbReference type="Proteomes" id="UP000231252"/>
    </source>
</evidence>
<gene>
    <name evidence="1" type="ORF">COT50_01970</name>
</gene>
<dbReference type="Proteomes" id="UP000231252">
    <property type="component" value="Unassembled WGS sequence"/>
</dbReference>
<organism evidence="1 2">
    <name type="scientific">candidate division WWE3 bacterium CG08_land_8_20_14_0_20_41_10</name>
    <dbReference type="NCBI Taxonomy" id="1975085"/>
    <lineage>
        <taxon>Bacteria</taxon>
        <taxon>Katanobacteria</taxon>
    </lineage>
</organism>
<accession>A0A2H0XBX9</accession>
<protein>
    <submittedName>
        <fullName evidence="1">Uncharacterized protein</fullName>
    </submittedName>
</protein>